<name>A0ACB0M3J5_TRIPR</name>
<dbReference type="Proteomes" id="UP001177021">
    <property type="component" value="Unassembled WGS sequence"/>
</dbReference>
<sequence>MEQKFNYVADVTVGSGDKNDKTGKMEQKFNYVADVTAAAGSGDKNDKTGKKEQKFNYVADVTAAAGSGDKNDKTGKMEKKFNYVADVTAAGSGDKNDKTGKMEQKFNYVADVTTAAGSRDKNDKTGSTVKLSKEILSADLQDDGYSGLTQFPFPTFEAGQRVTLFTEAENMAGFYNLPHPLCANCPLWANHPNTEGYAKYMEASKKKKLKGNVSEEKELELADKGKDDGGKDESDFGGATKQVE</sequence>
<accession>A0ACB0M3J5</accession>
<keyword evidence="2" id="KW-1185">Reference proteome</keyword>
<evidence type="ECO:0000313" key="2">
    <source>
        <dbReference type="Proteomes" id="UP001177021"/>
    </source>
</evidence>
<protein>
    <submittedName>
        <fullName evidence="1">Uncharacterized protein</fullName>
    </submittedName>
</protein>
<reference evidence="1" key="1">
    <citation type="submission" date="2023-10" db="EMBL/GenBank/DDBJ databases">
        <authorList>
            <person name="Rodriguez Cubillos JULIANA M."/>
            <person name="De Vega J."/>
        </authorList>
    </citation>
    <scope>NUCLEOTIDE SEQUENCE</scope>
</reference>
<dbReference type="EMBL" id="CASHSV030000716">
    <property type="protein sequence ID" value="CAJ2675215.1"/>
    <property type="molecule type" value="Genomic_DNA"/>
</dbReference>
<gene>
    <name evidence="1" type="ORF">MILVUS5_LOCUS38295</name>
</gene>
<organism evidence="1 2">
    <name type="scientific">Trifolium pratense</name>
    <name type="common">Red clover</name>
    <dbReference type="NCBI Taxonomy" id="57577"/>
    <lineage>
        <taxon>Eukaryota</taxon>
        <taxon>Viridiplantae</taxon>
        <taxon>Streptophyta</taxon>
        <taxon>Embryophyta</taxon>
        <taxon>Tracheophyta</taxon>
        <taxon>Spermatophyta</taxon>
        <taxon>Magnoliopsida</taxon>
        <taxon>eudicotyledons</taxon>
        <taxon>Gunneridae</taxon>
        <taxon>Pentapetalae</taxon>
        <taxon>rosids</taxon>
        <taxon>fabids</taxon>
        <taxon>Fabales</taxon>
        <taxon>Fabaceae</taxon>
        <taxon>Papilionoideae</taxon>
        <taxon>50 kb inversion clade</taxon>
        <taxon>NPAAA clade</taxon>
        <taxon>Hologalegina</taxon>
        <taxon>IRL clade</taxon>
        <taxon>Trifolieae</taxon>
        <taxon>Trifolium</taxon>
    </lineage>
</organism>
<proteinExistence type="predicted"/>
<evidence type="ECO:0000313" key="1">
    <source>
        <dbReference type="EMBL" id="CAJ2675215.1"/>
    </source>
</evidence>
<comment type="caution">
    <text evidence="1">The sequence shown here is derived from an EMBL/GenBank/DDBJ whole genome shotgun (WGS) entry which is preliminary data.</text>
</comment>